<evidence type="ECO:0000256" key="6">
    <source>
        <dbReference type="ARBA" id="ARBA00022989"/>
    </source>
</evidence>
<name>A0AAF0DCS6_9EURO</name>
<dbReference type="GO" id="GO:0061617">
    <property type="term" value="C:MICOS complex"/>
    <property type="evidence" value="ECO:0007669"/>
    <property type="project" value="UniProtKB-UniRule"/>
</dbReference>
<evidence type="ECO:0000313" key="12">
    <source>
        <dbReference type="EMBL" id="WEW55699.1"/>
    </source>
</evidence>
<evidence type="ECO:0000256" key="10">
    <source>
        <dbReference type="ARBA" id="ARBA00032985"/>
    </source>
</evidence>
<dbReference type="InterPro" id="IPR031463">
    <property type="entry name" value="Mic12"/>
</dbReference>
<evidence type="ECO:0000256" key="7">
    <source>
        <dbReference type="ARBA" id="ARBA00023128"/>
    </source>
</evidence>
<evidence type="ECO:0000256" key="8">
    <source>
        <dbReference type="ARBA" id="ARBA00023136"/>
    </source>
</evidence>
<evidence type="ECO:0000256" key="9">
    <source>
        <dbReference type="ARBA" id="ARBA00032159"/>
    </source>
</evidence>
<dbReference type="GO" id="GO:0044284">
    <property type="term" value="C:mitochondrial crista junction"/>
    <property type="evidence" value="ECO:0007669"/>
    <property type="project" value="InterPro"/>
</dbReference>
<evidence type="ECO:0000256" key="2">
    <source>
        <dbReference type="ARBA" id="ARBA00004370"/>
    </source>
</evidence>
<dbReference type="Proteomes" id="UP001219355">
    <property type="component" value="Chromosome 1"/>
</dbReference>
<comment type="subcellular location">
    <subcellularLocation>
        <location evidence="2">Membrane</location>
    </subcellularLocation>
    <subcellularLocation>
        <location evidence="11">Mitochondrion inner membrane</location>
        <topology evidence="11">Single-pass membrane protein</topology>
    </subcellularLocation>
</comment>
<organism evidence="12 13">
    <name type="scientific">Emydomyces testavorans</name>
    <dbReference type="NCBI Taxonomy" id="2070801"/>
    <lineage>
        <taxon>Eukaryota</taxon>
        <taxon>Fungi</taxon>
        <taxon>Dikarya</taxon>
        <taxon>Ascomycota</taxon>
        <taxon>Pezizomycotina</taxon>
        <taxon>Eurotiomycetes</taxon>
        <taxon>Eurotiomycetidae</taxon>
        <taxon>Onygenales</taxon>
        <taxon>Nannizziopsiaceae</taxon>
        <taxon>Emydomyces</taxon>
    </lineage>
</organism>
<keyword evidence="5 11" id="KW-0812">Transmembrane</keyword>
<dbReference type="Pfam" id="PF17050">
    <property type="entry name" value="AIM5"/>
    <property type="match status" value="1"/>
</dbReference>
<dbReference type="EMBL" id="CP120627">
    <property type="protein sequence ID" value="WEW55699.1"/>
    <property type="molecule type" value="Genomic_DNA"/>
</dbReference>
<feature type="transmembrane region" description="Helical" evidence="11">
    <location>
        <begin position="6"/>
        <end position="27"/>
    </location>
</feature>
<keyword evidence="6 11" id="KW-1133">Transmembrane helix</keyword>
<evidence type="ECO:0000256" key="5">
    <source>
        <dbReference type="ARBA" id="ARBA00022692"/>
    </source>
</evidence>
<proteinExistence type="inferred from homology"/>
<accession>A0AAF0DCS6</accession>
<keyword evidence="8 11" id="KW-0472">Membrane</keyword>
<comment type="function">
    <text evidence="1 11">Component of the MICOS complex, a large protein complex of the mitochondrial inner membrane that plays crucial roles in the maintenance of crista junctions, inner membrane architecture, and formation of contact sites to the outer membrane.</text>
</comment>
<protein>
    <recommendedName>
        <fullName evidence="4 11">MICOS complex subunit MIC12</fullName>
    </recommendedName>
    <alternativeName>
        <fullName evidence="10 11">Altered inheritance of mitochondria protein 5, mitochondrial</fullName>
    </alternativeName>
    <alternativeName>
        <fullName evidence="9 11">Found in mitochondrial proteome protein 51</fullName>
    </alternativeName>
</protein>
<keyword evidence="11" id="KW-0999">Mitochondrion inner membrane</keyword>
<evidence type="ECO:0000256" key="3">
    <source>
        <dbReference type="ARBA" id="ARBA00009188"/>
    </source>
</evidence>
<keyword evidence="7 11" id="KW-0496">Mitochondrion</keyword>
<evidence type="ECO:0000313" key="13">
    <source>
        <dbReference type="Proteomes" id="UP001219355"/>
    </source>
</evidence>
<dbReference type="AlphaFoldDB" id="A0AAF0DCS6"/>
<gene>
    <name evidence="12" type="ORF">PRK78_001132</name>
</gene>
<evidence type="ECO:0000256" key="11">
    <source>
        <dbReference type="RuleBase" id="RU363010"/>
    </source>
</evidence>
<comment type="subunit">
    <text evidence="11">Component of the mitochondrial contact site and cristae organizing system (MICOS) complex.</text>
</comment>
<sequence>MGFFTGFFGGFTLASSVLYLTIHLHLANRHHQHILLREQIDLLNTLSLPTTARTGLIGKGNAAADVMARRGYLPRQRPGIVELGKEKWNQEIRLLVRRAQEVRWEDVQQKVGKGWEIVTSLAKNNR</sequence>
<keyword evidence="13" id="KW-1185">Reference proteome</keyword>
<comment type="similarity">
    <text evidence="3 11">Belongs to the MICOS complex subunit Mic12 family.</text>
</comment>
<evidence type="ECO:0000256" key="1">
    <source>
        <dbReference type="ARBA" id="ARBA00002689"/>
    </source>
</evidence>
<evidence type="ECO:0000256" key="4">
    <source>
        <dbReference type="ARBA" id="ARBA00018170"/>
    </source>
</evidence>
<reference evidence="12" key="1">
    <citation type="submission" date="2023-03" db="EMBL/GenBank/DDBJ databases">
        <title>Emydomyces testavorans Genome Sequence.</title>
        <authorList>
            <person name="Hoyer L."/>
        </authorList>
    </citation>
    <scope>NUCLEOTIDE SEQUENCE</scope>
    <source>
        <strain evidence="12">16-2883</strain>
    </source>
</reference>
<dbReference type="GO" id="GO:0042407">
    <property type="term" value="P:cristae formation"/>
    <property type="evidence" value="ECO:0007669"/>
    <property type="project" value="InterPro"/>
</dbReference>